<gene>
    <name evidence="2" type="ORF">XAT740_LOCUS61876</name>
</gene>
<proteinExistence type="predicted"/>
<dbReference type="Proteomes" id="UP000663828">
    <property type="component" value="Unassembled WGS sequence"/>
</dbReference>
<dbReference type="InterPro" id="IPR053164">
    <property type="entry name" value="IS1016-like_transposase"/>
</dbReference>
<evidence type="ECO:0000259" key="1">
    <source>
        <dbReference type="SMART" id="SM01126"/>
    </source>
</evidence>
<evidence type="ECO:0000313" key="2">
    <source>
        <dbReference type="EMBL" id="CAF1685796.1"/>
    </source>
</evidence>
<evidence type="ECO:0000313" key="3">
    <source>
        <dbReference type="Proteomes" id="UP000663828"/>
    </source>
</evidence>
<accession>A0A816HH40</accession>
<dbReference type="SMART" id="SM01126">
    <property type="entry name" value="DDE_Tnp_IS1595"/>
    <property type="match status" value="1"/>
</dbReference>
<comment type="caution">
    <text evidence="2">The sequence shown here is derived from an EMBL/GenBank/DDBJ whole genome shotgun (WGS) entry which is preliminary data.</text>
</comment>
<protein>
    <recommendedName>
        <fullName evidence="1">ISXO2-like transposase domain-containing protein</fullName>
    </recommendedName>
</protein>
<dbReference type="PANTHER" id="PTHR47163">
    <property type="entry name" value="DDE_TNP_IS1595 DOMAIN-CONTAINING PROTEIN"/>
    <property type="match status" value="1"/>
</dbReference>
<dbReference type="NCBIfam" id="NF033547">
    <property type="entry name" value="transpos_IS1595"/>
    <property type="match status" value="1"/>
</dbReference>
<dbReference type="EMBL" id="CAJNOR010016726">
    <property type="protein sequence ID" value="CAF1685796.1"/>
    <property type="molecule type" value="Genomic_DNA"/>
</dbReference>
<dbReference type="InterPro" id="IPR024445">
    <property type="entry name" value="Tnp_ISXO2-like"/>
</dbReference>
<dbReference type="PANTHER" id="PTHR47163:SF2">
    <property type="entry name" value="SI:DKEY-17M8.2"/>
    <property type="match status" value="1"/>
</dbReference>
<dbReference type="Pfam" id="PF12762">
    <property type="entry name" value="DDE_Tnp_IS1595"/>
    <property type="match status" value="1"/>
</dbReference>
<reference evidence="2" key="1">
    <citation type="submission" date="2021-02" db="EMBL/GenBank/DDBJ databases">
        <authorList>
            <person name="Nowell W R."/>
        </authorList>
    </citation>
    <scope>NUCLEOTIDE SEQUENCE</scope>
</reference>
<keyword evidence="3" id="KW-1185">Reference proteome</keyword>
<sequence>MGWAFILGGGLPVIPKTIEQCNEFANHDWYLAKLTRLTDGFTFRCRRCLGTKSIRNGTFFELSHLPLNSLFELMYYCSRQQDSLDHLIHELDIGSTKTVVDWKNFCRDVCAEYFLRNPVQIGGPGHIVEIDESCFGKRKYQRGCVLRAQQWDFGGVDLQTKECFMVEVDQRDALTLIPIIQQFIRPGSIIHSDQWRAYNSLQNDPAYVHFTVNHSVNFVDPVTSVHTQNIENSWMRVKCRQKKYLGIHRTLLSSYLQEYMWRQKFGETPFKHLVEQITQIYPV</sequence>
<dbReference type="AlphaFoldDB" id="A0A816HH40"/>
<organism evidence="2 3">
    <name type="scientific">Adineta ricciae</name>
    <name type="common">Rotifer</name>
    <dbReference type="NCBI Taxonomy" id="249248"/>
    <lineage>
        <taxon>Eukaryota</taxon>
        <taxon>Metazoa</taxon>
        <taxon>Spiralia</taxon>
        <taxon>Gnathifera</taxon>
        <taxon>Rotifera</taxon>
        <taxon>Eurotatoria</taxon>
        <taxon>Bdelloidea</taxon>
        <taxon>Adinetida</taxon>
        <taxon>Adinetidae</taxon>
        <taxon>Adineta</taxon>
    </lineage>
</organism>
<feature type="domain" description="ISXO2-like transposase" evidence="1">
    <location>
        <begin position="120"/>
        <end position="264"/>
    </location>
</feature>
<name>A0A816HH40_ADIRI</name>